<keyword evidence="2" id="KW-1185">Reference proteome</keyword>
<gene>
    <name evidence="1" type="ORF">C882_0667</name>
</gene>
<comment type="caution">
    <text evidence="1">The sequence shown here is derived from an EMBL/GenBank/DDBJ whole genome shotgun (WGS) entry which is preliminary data.</text>
</comment>
<evidence type="ECO:0000313" key="2">
    <source>
        <dbReference type="Proteomes" id="UP000009881"/>
    </source>
</evidence>
<name>K9GVX0_9PROT</name>
<sequence>MPRHPGGLPRPGAPEALRDALLTRLTDDQRARLSVVILDVSSGP</sequence>
<evidence type="ECO:0000313" key="1">
    <source>
        <dbReference type="EMBL" id="EKV28904.1"/>
    </source>
</evidence>
<dbReference type="AlphaFoldDB" id="K9GVX0"/>
<dbReference type="RefSeq" id="WP_009541325.1">
    <property type="nucleotide sequence ID" value="NZ_ANHY01000014.1"/>
</dbReference>
<proteinExistence type="predicted"/>
<dbReference type="Proteomes" id="UP000009881">
    <property type="component" value="Unassembled WGS sequence"/>
</dbReference>
<dbReference type="EMBL" id="ANHY01000014">
    <property type="protein sequence ID" value="EKV28904.1"/>
    <property type="molecule type" value="Genomic_DNA"/>
</dbReference>
<accession>K9GVX0</accession>
<protein>
    <submittedName>
        <fullName evidence="1">Uncharacterized protein</fullName>
    </submittedName>
</protein>
<reference evidence="1 2" key="1">
    <citation type="journal article" date="2013" name="Genome Announc.">
        <title>Draft Genome Sequence of an Alphaproteobacterium, Caenispirillum salinarum AK4(T), Isolated from a Solar Saltern.</title>
        <authorList>
            <person name="Khatri I."/>
            <person name="Singh A."/>
            <person name="Korpole S."/>
            <person name="Pinnaka A.K."/>
            <person name="Subramanian S."/>
        </authorList>
    </citation>
    <scope>NUCLEOTIDE SEQUENCE [LARGE SCALE GENOMIC DNA]</scope>
    <source>
        <strain evidence="1 2">AK4</strain>
    </source>
</reference>
<organism evidence="1 2">
    <name type="scientific">Caenispirillum salinarum AK4</name>
    <dbReference type="NCBI Taxonomy" id="1238182"/>
    <lineage>
        <taxon>Bacteria</taxon>
        <taxon>Pseudomonadati</taxon>
        <taxon>Pseudomonadota</taxon>
        <taxon>Alphaproteobacteria</taxon>
        <taxon>Rhodospirillales</taxon>
        <taxon>Novispirillaceae</taxon>
        <taxon>Caenispirillum</taxon>
    </lineage>
</organism>